<comment type="caution">
    <text evidence="3">The sequence shown here is derived from an EMBL/GenBank/DDBJ whole genome shotgun (WGS) entry which is preliminary data.</text>
</comment>
<name>T0ZYE4_9ZZZZ</name>
<reference evidence="3" key="2">
    <citation type="journal article" date="2014" name="ISME J.">
        <title>Microbial stratification in low pH oxic and suboxic macroscopic growths along an acid mine drainage.</title>
        <authorList>
            <person name="Mendez-Garcia C."/>
            <person name="Mesa V."/>
            <person name="Sprenger R.R."/>
            <person name="Richter M."/>
            <person name="Diez M.S."/>
            <person name="Solano J."/>
            <person name="Bargiela R."/>
            <person name="Golyshina O.V."/>
            <person name="Manteca A."/>
            <person name="Ramos J.L."/>
            <person name="Gallego J.R."/>
            <person name="Llorente I."/>
            <person name="Martins Dos Santos V.A."/>
            <person name="Jensen O.N."/>
            <person name="Pelaez A.I."/>
            <person name="Sanchez J."/>
            <person name="Ferrer M."/>
        </authorList>
    </citation>
    <scope>NUCLEOTIDE SEQUENCE</scope>
</reference>
<reference evidence="3" key="1">
    <citation type="submission" date="2013-08" db="EMBL/GenBank/DDBJ databases">
        <authorList>
            <person name="Mendez C."/>
            <person name="Richter M."/>
            <person name="Ferrer M."/>
            <person name="Sanchez J."/>
        </authorList>
    </citation>
    <scope>NUCLEOTIDE SEQUENCE</scope>
</reference>
<feature type="transmembrane region" description="Helical" evidence="1">
    <location>
        <begin position="75"/>
        <end position="95"/>
    </location>
</feature>
<dbReference type="EMBL" id="AUZY01011656">
    <property type="protein sequence ID" value="EQD33734.1"/>
    <property type="molecule type" value="Genomic_DNA"/>
</dbReference>
<dbReference type="SUPFAM" id="SSF103481">
    <property type="entry name" value="Multidrug resistance efflux transporter EmrE"/>
    <property type="match status" value="1"/>
</dbReference>
<dbReference type="InterPro" id="IPR000620">
    <property type="entry name" value="EamA_dom"/>
</dbReference>
<protein>
    <submittedName>
        <fullName evidence="3">Membrane protein containing DUF6, transmembrane</fullName>
    </submittedName>
</protein>
<feature type="transmembrane region" description="Helical" evidence="1">
    <location>
        <begin position="42"/>
        <end position="63"/>
    </location>
</feature>
<feature type="domain" description="EamA" evidence="2">
    <location>
        <begin position="12"/>
        <end position="152"/>
    </location>
</feature>
<feature type="domain" description="EamA" evidence="2">
    <location>
        <begin position="164"/>
        <end position="284"/>
    </location>
</feature>
<feature type="transmembrane region" description="Helical" evidence="1">
    <location>
        <begin position="191"/>
        <end position="210"/>
    </location>
</feature>
<dbReference type="Pfam" id="PF00892">
    <property type="entry name" value="EamA"/>
    <property type="match status" value="2"/>
</dbReference>
<keyword evidence="1 3" id="KW-0812">Transmembrane</keyword>
<dbReference type="InterPro" id="IPR037185">
    <property type="entry name" value="EmrE-like"/>
</dbReference>
<organism evidence="3">
    <name type="scientific">mine drainage metagenome</name>
    <dbReference type="NCBI Taxonomy" id="410659"/>
    <lineage>
        <taxon>unclassified sequences</taxon>
        <taxon>metagenomes</taxon>
        <taxon>ecological metagenomes</taxon>
    </lineage>
</organism>
<feature type="transmembrane region" description="Helical" evidence="1">
    <location>
        <begin position="136"/>
        <end position="156"/>
    </location>
</feature>
<keyword evidence="1" id="KW-1133">Transmembrane helix</keyword>
<sequence length="294" mass="30330">MSAVGRPSSLGFGLLLVFVTAGISGISTLVNAYAVAGTSSDAFVTVRNAVVALALVPAFLLATRRLRAPKLRAGDYGRLLVIGLVGGAVPFLLFFHGLQMATAAGGAATASFGYRSLFLFASVFALVYLKERFPWRAVLAASLLLGGNVLLLSLTTPLLTDGTAYVLAATVLWAAEYTLSKRTMRDLPSATVALGRMGFGALFLGGYLGLTAQWGAVSGFSGVQWAWVGISAGLLLAFVAAWYPGLKRVDVGVGTSVLVLGFPITWMLGTLFAGGTVLGPQALGGRGHPSRGGV</sequence>
<feature type="transmembrane region" description="Helical" evidence="1">
    <location>
        <begin position="257"/>
        <end position="278"/>
    </location>
</feature>
<accession>T0ZYE4</accession>
<proteinExistence type="predicted"/>
<dbReference type="GO" id="GO:0016020">
    <property type="term" value="C:membrane"/>
    <property type="evidence" value="ECO:0007669"/>
    <property type="project" value="InterPro"/>
</dbReference>
<evidence type="ECO:0000313" key="3">
    <source>
        <dbReference type="EMBL" id="EQD33734.1"/>
    </source>
</evidence>
<feature type="transmembrane region" description="Helical" evidence="1">
    <location>
        <begin position="107"/>
        <end position="129"/>
    </location>
</feature>
<feature type="transmembrane region" description="Helical" evidence="1">
    <location>
        <begin position="225"/>
        <end position="245"/>
    </location>
</feature>
<evidence type="ECO:0000259" key="2">
    <source>
        <dbReference type="Pfam" id="PF00892"/>
    </source>
</evidence>
<feature type="non-terminal residue" evidence="3">
    <location>
        <position position="294"/>
    </location>
</feature>
<dbReference type="AlphaFoldDB" id="T0ZYE4"/>
<feature type="transmembrane region" description="Helical" evidence="1">
    <location>
        <begin position="162"/>
        <end position="179"/>
    </location>
</feature>
<evidence type="ECO:0000256" key="1">
    <source>
        <dbReference type="SAM" id="Phobius"/>
    </source>
</evidence>
<keyword evidence="1" id="KW-0472">Membrane</keyword>
<gene>
    <name evidence="3" type="ORF">B1B_17453</name>
</gene>